<evidence type="ECO:0000313" key="2">
    <source>
        <dbReference type="Proteomes" id="UP000244073"/>
    </source>
</evidence>
<accession>A0A2T5M0G6</accession>
<proteinExistence type="predicted"/>
<reference evidence="1 2" key="1">
    <citation type="journal article" date="2018" name="Proc. Natl. Acad. Sci. U.S.A.">
        <title>Linking secondary metabolites to gene clusters through genome sequencing of six diverse Aspergillus species.</title>
        <authorList>
            <person name="Kaerboelling I."/>
            <person name="Vesth T.C."/>
            <person name="Frisvad J.C."/>
            <person name="Nybo J.L."/>
            <person name="Theobald S."/>
            <person name="Kuo A."/>
            <person name="Bowyer P."/>
            <person name="Matsuda Y."/>
            <person name="Mondo S."/>
            <person name="Lyhne E.K."/>
            <person name="Kogle M.E."/>
            <person name="Clum A."/>
            <person name="Lipzen A."/>
            <person name="Salamov A."/>
            <person name="Ngan C.Y."/>
            <person name="Daum C."/>
            <person name="Chiniquy J."/>
            <person name="Barry K."/>
            <person name="LaButti K."/>
            <person name="Haridas S."/>
            <person name="Simmons B.A."/>
            <person name="Magnuson J.K."/>
            <person name="Mortensen U.H."/>
            <person name="Larsen T.O."/>
            <person name="Grigoriev I.V."/>
            <person name="Baker S.E."/>
            <person name="Andersen M.R."/>
        </authorList>
    </citation>
    <scope>NUCLEOTIDE SEQUENCE [LARGE SCALE GENOMIC DNA]</scope>
    <source>
        <strain evidence="1 2">IBT 24754</strain>
    </source>
</reference>
<sequence>MECLSRLISGLFAAATVYPGIPDGCFYSSTNQVDAWNSCALGDVISAPTAWGGYKGSRPRMQIYHVA</sequence>
<gene>
    <name evidence="1" type="ORF">P175DRAFT_0545755</name>
</gene>
<dbReference type="Proteomes" id="UP000244073">
    <property type="component" value="Unassembled WGS sequence"/>
</dbReference>
<evidence type="ECO:0008006" key="3">
    <source>
        <dbReference type="Google" id="ProtNLM"/>
    </source>
</evidence>
<organism evidence="1 2">
    <name type="scientific">Aspergillus ochraceoroseus IBT 24754</name>
    <dbReference type="NCBI Taxonomy" id="1392256"/>
    <lineage>
        <taxon>Eukaryota</taxon>
        <taxon>Fungi</taxon>
        <taxon>Dikarya</taxon>
        <taxon>Ascomycota</taxon>
        <taxon>Pezizomycotina</taxon>
        <taxon>Eurotiomycetes</taxon>
        <taxon>Eurotiomycetidae</taxon>
        <taxon>Eurotiales</taxon>
        <taxon>Aspergillaceae</taxon>
        <taxon>Aspergillus</taxon>
        <taxon>Aspergillus subgen. Nidulantes</taxon>
    </lineage>
</organism>
<comment type="caution">
    <text evidence="1">The sequence shown here is derived from an EMBL/GenBank/DDBJ whole genome shotgun (WGS) entry which is preliminary data.</text>
</comment>
<evidence type="ECO:0000313" key="1">
    <source>
        <dbReference type="EMBL" id="PTU22024.1"/>
    </source>
</evidence>
<dbReference type="AlphaFoldDB" id="A0A2T5M0G6"/>
<dbReference type="EMBL" id="MSFN02000003">
    <property type="protein sequence ID" value="PTU22024.1"/>
    <property type="molecule type" value="Genomic_DNA"/>
</dbReference>
<protein>
    <recommendedName>
        <fullName evidence="3">Carboxylic ester hydrolase</fullName>
    </recommendedName>
</protein>
<dbReference type="VEuPathDB" id="FungiDB:P175DRAFT_0545755"/>
<dbReference type="GeneID" id="63817280"/>
<name>A0A2T5M0G6_9EURO</name>
<dbReference type="RefSeq" id="XP_040753416.1">
    <property type="nucleotide sequence ID" value="XM_040900397.1"/>
</dbReference>